<evidence type="ECO:0000256" key="5">
    <source>
        <dbReference type="SAM" id="Coils"/>
    </source>
</evidence>
<dbReference type="PRINTS" id="PR01021">
    <property type="entry name" value="OMPADOMAIN"/>
</dbReference>
<evidence type="ECO:0000256" key="3">
    <source>
        <dbReference type="ARBA" id="ARBA00023237"/>
    </source>
</evidence>
<dbReference type="EMBL" id="JAOSLC020000002">
    <property type="protein sequence ID" value="MDD7913539.1"/>
    <property type="molecule type" value="Genomic_DNA"/>
</dbReference>
<evidence type="ECO:0000256" key="2">
    <source>
        <dbReference type="ARBA" id="ARBA00023136"/>
    </source>
</evidence>
<keyword evidence="8" id="KW-1185">Reference proteome</keyword>
<protein>
    <submittedName>
        <fullName evidence="7">OmpA family protein</fullName>
    </submittedName>
</protein>
<evidence type="ECO:0000313" key="7">
    <source>
        <dbReference type="EMBL" id="MDD7913539.1"/>
    </source>
</evidence>
<organism evidence="7 8">
    <name type="scientific">Polaribacter ponticola</name>
    <dbReference type="NCBI Taxonomy" id="2978475"/>
    <lineage>
        <taxon>Bacteria</taxon>
        <taxon>Pseudomonadati</taxon>
        <taxon>Bacteroidota</taxon>
        <taxon>Flavobacteriia</taxon>
        <taxon>Flavobacteriales</taxon>
        <taxon>Flavobacteriaceae</taxon>
    </lineage>
</organism>
<evidence type="ECO:0000256" key="1">
    <source>
        <dbReference type="ARBA" id="ARBA00004442"/>
    </source>
</evidence>
<dbReference type="CDD" id="cd07185">
    <property type="entry name" value="OmpA_C-like"/>
    <property type="match status" value="1"/>
</dbReference>
<dbReference type="Proteomes" id="UP001151478">
    <property type="component" value="Unassembled WGS sequence"/>
</dbReference>
<evidence type="ECO:0000256" key="4">
    <source>
        <dbReference type="PROSITE-ProRule" id="PRU00473"/>
    </source>
</evidence>
<accession>A0ABT5S614</accession>
<dbReference type="PROSITE" id="PS51123">
    <property type="entry name" value="OMPA_2"/>
    <property type="match status" value="1"/>
</dbReference>
<dbReference type="InterPro" id="IPR036737">
    <property type="entry name" value="OmpA-like_sf"/>
</dbReference>
<dbReference type="InterPro" id="IPR006664">
    <property type="entry name" value="OMP_bac"/>
</dbReference>
<feature type="domain" description="OmpA-like" evidence="6">
    <location>
        <begin position="282"/>
        <end position="392"/>
    </location>
</feature>
<evidence type="ECO:0000259" key="6">
    <source>
        <dbReference type="PROSITE" id="PS51123"/>
    </source>
</evidence>
<keyword evidence="5" id="KW-0175">Coiled coil</keyword>
<feature type="coiled-coil region" evidence="5">
    <location>
        <begin position="215"/>
        <end position="249"/>
    </location>
</feature>
<sequence>MKNFFFGAILFCFIIQLNAQEYNKWSVDFGVGVHEIINPLSPGYETGALSFGQANIGVRHMFNEKFGLRLDLGYNEFKEGKNSLPFRANYYRATLEGVVNAGNLLKFSSWTNRFNLLFHGGMGLSSLRTIKPVETGGEPLLNFMVGFTPQFKLSNRISLFLDASALFHDYQNFTFNGATNTKEREISANIFNTSIGVNISLGKNAENADFLKDEEVIVDNELDDIKKRLKTAENEIAALKVKKTEINKVELVSELDNRYAKKGEVVTNRYADVVSNSNVDFIKQLLNSGYINVYFDVNKTKVQKGSLNSLNYLIQFMKDNPNVSALLIGYADETGDENRNLSLSRRRAKSIFNILVASGISASKLSYTGGGEDKSVTENARQFARKVTFRIQ</sequence>
<keyword evidence="2 4" id="KW-0472">Membrane</keyword>
<comment type="caution">
    <text evidence="7">The sequence shown here is derived from an EMBL/GenBank/DDBJ whole genome shotgun (WGS) entry which is preliminary data.</text>
</comment>
<proteinExistence type="predicted"/>
<dbReference type="PANTHER" id="PTHR30329:SF21">
    <property type="entry name" value="LIPOPROTEIN YIAD-RELATED"/>
    <property type="match status" value="1"/>
</dbReference>
<dbReference type="Gene3D" id="3.30.1330.60">
    <property type="entry name" value="OmpA-like domain"/>
    <property type="match status" value="1"/>
</dbReference>
<gene>
    <name evidence="7" type="ORF">N5A56_003500</name>
</gene>
<name>A0ABT5S614_9FLAO</name>
<dbReference type="RefSeq" id="WP_265726362.1">
    <property type="nucleotide sequence ID" value="NZ_JAOSLC020000002.1"/>
</dbReference>
<evidence type="ECO:0000313" key="8">
    <source>
        <dbReference type="Proteomes" id="UP001151478"/>
    </source>
</evidence>
<dbReference type="Pfam" id="PF00691">
    <property type="entry name" value="OmpA"/>
    <property type="match status" value="1"/>
</dbReference>
<dbReference type="SUPFAM" id="SSF103088">
    <property type="entry name" value="OmpA-like"/>
    <property type="match status" value="1"/>
</dbReference>
<dbReference type="PANTHER" id="PTHR30329">
    <property type="entry name" value="STATOR ELEMENT OF FLAGELLAR MOTOR COMPLEX"/>
    <property type="match status" value="1"/>
</dbReference>
<reference evidence="7" key="1">
    <citation type="submission" date="2023-02" db="EMBL/GenBank/DDBJ databases">
        <title>Polaribacter ponticola sp. nov., isolated from seawater.</title>
        <authorList>
            <person name="Baek J.H."/>
            <person name="Kim J.M."/>
            <person name="Choi D.G."/>
            <person name="Jeon C.O."/>
        </authorList>
    </citation>
    <scope>NUCLEOTIDE SEQUENCE</scope>
    <source>
        <strain evidence="7">MSW5</strain>
    </source>
</reference>
<dbReference type="InterPro" id="IPR050330">
    <property type="entry name" value="Bact_OuterMem_StrucFunc"/>
</dbReference>
<comment type="subcellular location">
    <subcellularLocation>
        <location evidence="1">Cell outer membrane</location>
    </subcellularLocation>
</comment>
<dbReference type="InterPro" id="IPR006665">
    <property type="entry name" value="OmpA-like"/>
</dbReference>
<keyword evidence="3" id="KW-0998">Cell outer membrane</keyword>